<sequence length="120" mass="14070">MNGEDRVLIEARRIRQQIISKGNKYPAEMFCAFCIALMGDTRKEYDEFIEGLDELNEKDKLMILAGMLEKKVDSYFCDFDNAIDFGGRILYEFDKLRKEKGKKREKRGKRNEARNQISSS</sequence>
<evidence type="ECO:0000256" key="1">
    <source>
        <dbReference type="SAM" id="MobiDB-lite"/>
    </source>
</evidence>
<evidence type="ECO:0000313" key="2">
    <source>
        <dbReference type="EMBL" id="OGM09185.1"/>
    </source>
</evidence>
<organism evidence="2 3">
    <name type="scientific">Candidatus Woesebacteria bacterium RBG_13_36_22</name>
    <dbReference type="NCBI Taxonomy" id="1802478"/>
    <lineage>
        <taxon>Bacteria</taxon>
        <taxon>Candidatus Woeseibacteriota</taxon>
    </lineage>
</organism>
<protein>
    <submittedName>
        <fullName evidence="2">Uncharacterized protein</fullName>
    </submittedName>
</protein>
<proteinExistence type="predicted"/>
<evidence type="ECO:0000313" key="3">
    <source>
        <dbReference type="Proteomes" id="UP000176939"/>
    </source>
</evidence>
<dbReference type="AlphaFoldDB" id="A0A1F7X4G5"/>
<feature type="compositionally biased region" description="Basic residues" evidence="1">
    <location>
        <begin position="100"/>
        <end position="109"/>
    </location>
</feature>
<dbReference type="Proteomes" id="UP000176939">
    <property type="component" value="Unassembled WGS sequence"/>
</dbReference>
<dbReference type="EMBL" id="MGFQ01000024">
    <property type="protein sequence ID" value="OGM09185.1"/>
    <property type="molecule type" value="Genomic_DNA"/>
</dbReference>
<gene>
    <name evidence="2" type="ORF">A2Z67_04565</name>
</gene>
<comment type="caution">
    <text evidence="2">The sequence shown here is derived from an EMBL/GenBank/DDBJ whole genome shotgun (WGS) entry which is preliminary data.</text>
</comment>
<accession>A0A1F7X4G5</accession>
<feature type="region of interest" description="Disordered" evidence="1">
    <location>
        <begin position="100"/>
        <end position="120"/>
    </location>
</feature>
<reference evidence="2 3" key="1">
    <citation type="journal article" date="2016" name="Nat. Commun.">
        <title>Thousands of microbial genomes shed light on interconnected biogeochemical processes in an aquifer system.</title>
        <authorList>
            <person name="Anantharaman K."/>
            <person name="Brown C.T."/>
            <person name="Hug L.A."/>
            <person name="Sharon I."/>
            <person name="Castelle C.J."/>
            <person name="Probst A.J."/>
            <person name="Thomas B.C."/>
            <person name="Singh A."/>
            <person name="Wilkins M.J."/>
            <person name="Karaoz U."/>
            <person name="Brodie E.L."/>
            <person name="Williams K.H."/>
            <person name="Hubbard S.S."/>
            <person name="Banfield J.F."/>
        </authorList>
    </citation>
    <scope>NUCLEOTIDE SEQUENCE [LARGE SCALE GENOMIC DNA]</scope>
</reference>
<name>A0A1F7X4G5_9BACT</name>